<protein>
    <submittedName>
        <fullName evidence="2">Uncharacterized protein</fullName>
    </submittedName>
</protein>
<sequence>MSQRKRLKKPKVKGAERRRAARQAEAEPASEDPRDRLQLLRDEWEQRSRELLREAAQDGARLYALVAELRALPQRRHRKRESLLKAARREQRNYRSQLQLWLDIYGKAAVPESTQTWLAEDLKALREEIEAEQRRQTAAEESSMRFAEELRPRYRIGDDHSFQEFAKRFIYDQ</sequence>
<name>A0A9X3P692_9ACTN</name>
<evidence type="ECO:0000256" key="1">
    <source>
        <dbReference type="SAM" id="MobiDB-lite"/>
    </source>
</evidence>
<accession>A0A9X3P692</accession>
<dbReference type="AlphaFoldDB" id="A0A9X3P692"/>
<reference evidence="2" key="1">
    <citation type="submission" date="2022-12" db="EMBL/GenBank/DDBJ databases">
        <title>Gycomyces niveus sp.nov.,a novel actinomycete isolated from soil in Shouguan.</title>
        <authorList>
            <person name="Yang X."/>
        </authorList>
    </citation>
    <scope>NUCLEOTIDE SEQUENCE</scope>
    <source>
        <strain evidence="2">NEAU-A15</strain>
    </source>
</reference>
<dbReference type="Proteomes" id="UP001146067">
    <property type="component" value="Unassembled WGS sequence"/>
</dbReference>
<comment type="caution">
    <text evidence="2">The sequence shown here is derived from an EMBL/GenBank/DDBJ whole genome shotgun (WGS) entry which is preliminary data.</text>
</comment>
<organism evidence="2 3">
    <name type="scientific">Glycomyces luteolus</name>
    <dbReference type="NCBI Taxonomy" id="2670330"/>
    <lineage>
        <taxon>Bacteria</taxon>
        <taxon>Bacillati</taxon>
        <taxon>Actinomycetota</taxon>
        <taxon>Actinomycetes</taxon>
        <taxon>Glycomycetales</taxon>
        <taxon>Glycomycetaceae</taxon>
        <taxon>Glycomyces</taxon>
    </lineage>
</organism>
<keyword evidence="3" id="KW-1185">Reference proteome</keyword>
<evidence type="ECO:0000313" key="2">
    <source>
        <dbReference type="EMBL" id="MDA1359598.1"/>
    </source>
</evidence>
<dbReference type="RefSeq" id="WP_270109443.1">
    <property type="nucleotide sequence ID" value="NZ_JAPZVP010000005.1"/>
</dbReference>
<feature type="compositionally biased region" description="Basic residues" evidence="1">
    <location>
        <begin position="1"/>
        <end position="12"/>
    </location>
</feature>
<dbReference type="EMBL" id="JAPZVP010000005">
    <property type="protein sequence ID" value="MDA1359598.1"/>
    <property type="molecule type" value="Genomic_DNA"/>
</dbReference>
<feature type="region of interest" description="Disordered" evidence="1">
    <location>
        <begin position="1"/>
        <end position="37"/>
    </location>
</feature>
<proteinExistence type="predicted"/>
<feature type="compositionally biased region" description="Basic and acidic residues" evidence="1">
    <location>
        <begin position="13"/>
        <end position="37"/>
    </location>
</feature>
<gene>
    <name evidence="2" type="ORF">O1R50_08190</name>
</gene>
<evidence type="ECO:0000313" key="3">
    <source>
        <dbReference type="Proteomes" id="UP001146067"/>
    </source>
</evidence>